<comment type="caution">
    <text evidence="2">The sequence shown here is derived from an EMBL/GenBank/DDBJ whole genome shotgun (WGS) entry which is preliminary data.</text>
</comment>
<accession>A0ABP9B7C1</accession>
<evidence type="ECO:0000256" key="1">
    <source>
        <dbReference type="SAM" id="Phobius"/>
    </source>
</evidence>
<keyword evidence="3" id="KW-1185">Reference proteome</keyword>
<sequence>MAYRLRRKGFEMFGLPGFTVLVMTVIPLFWIIYTAGFYFMTRDWANADEED</sequence>
<dbReference type="EMBL" id="BAABKP010000001">
    <property type="protein sequence ID" value="GAA4790621.1"/>
    <property type="molecule type" value="Genomic_DNA"/>
</dbReference>
<gene>
    <name evidence="2" type="ORF">GCM10023352_05810</name>
</gene>
<keyword evidence="1" id="KW-0472">Membrane</keyword>
<protein>
    <submittedName>
        <fullName evidence="2">Uncharacterized protein</fullName>
    </submittedName>
</protein>
<feature type="transmembrane region" description="Helical" evidence="1">
    <location>
        <begin position="12"/>
        <end position="33"/>
    </location>
</feature>
<reference evidence="3" key="1">
    <citation type="journal article" date="2019" name="Int. J. Syst. Evol. Microbiol.">
        <title>The Global Catalogue of Microorganisms (GCM) 10K type strain sequencing project: providing services to taxonomists for standard genome sequencing and annotation.</title>
        <authorList>
            <consortium name="The Broad Institute Genomics Platform"/>
            <consortium name="The Broad Institute Genome Sequencing Center for Infectious Disease"/>
            <person name="Wu L."/>
            <person name="Ma J."/>
        </authorList>
    </citation>
    <scope>NUCLEOTIDE SEQUENCE [LARGE SCALE GENOMIC DNA]</scope>
    <source>
        <strain evidence="3">JCM 18541</strain>
    </source>
</reference>
<organism evidence="2 3">
    <name type="scientific">Rothia endophytica</name>
    <dbReference type="NCBI Taxonomy" id="1324766"/>
    <lineage>
        <taxon>Bacteria</taxon>
        <taxon>Bacillati</taxon>
        <taxon>Actinomycetota</taxon>
        <taxon>Actinomycetes</taxon>
        <taxon>Micrococcales</taxon>
        <taxon>Micrococcaceae</taxon>
        <taxon>Rothia</taxon>
    </lineage>
</organism>
<keyword evidence="1" id="KW-1133">Transmembrane helix</keyword>
<name>A0ABP9B7C1_9MICC</name>
<keyword evidence="1" id="KW-0812">Transmembrane</keyword>
<dbReference type="Proteomes" id="UP001500187">
    <property type="component" value="Unassembled WGS sequence"/>
</dbReference>
<evidence type="ECO:0000313" key="3">
    <source>
        <dbReference type="Proteomes" id="UP001500187"/>
    </source>
</evidence>
<proteinExistence type="predicted"/>
<evidence type="ECO:0000313" key="2">
    <source>
        <dbReference type="EMBL" id="GAA4790621.1"/>
    </source>
</evidence>